<feature type="transmembrane region" description="Helical" evidence="2">
    <location>
        <begin position="73"/>
        <end position="94"/>
    </location>
</feature>
<accession>A0ABP9X0W2</accession>
<feature type="domain" description="GAF" evidence="3">
    <location>
        <begin position="423"/>
        <end position="568"/>
    </location>
</feature>
<keyword evidence="2" id="KW-0472">Membrane</keyword>
<reference evidence="5 6" key="1">
    <citation type="submission" date="2024-02" db="EMBL/GenBank/DDBJ databases">
        <title>Herpetosiphon gulosus NBRC 112829.</title>
        <authorList>
            <person name="Ichikawa N."/>
            <person name="Katano-Makiyama Y."/>
            <person name="Hidaka K."/>
        </authorList>
    </citation>
    <scope>NUCLEOTIDE SEQUENCE [LARGE SCALE GENOMIC DNA]</scope>
    <source>
        <strain evidence="5 6">NBRC 112829</strain>
    </source>
</reference>
<dbReference type="EMBL" id="BAABRU010000009">
    <property type="protein sequence ID" value="GAA5529077.1"/>
    <property type="molecule type" value="Genomic_DNA"/>
</dbReference>
<comment type="caution">
    <text evidence="5">The sequence shown here is derived from an EMBL/GenBank/DDBJ whole genome shotgun (WGS) entry which is preliminary data.</text>
</comment>
<dbReference type="SUPFAM" id="SSF81606">
    <property type="entry name" value="PP2C-like"/>
    <property type="match status" value="1"/>
</dbReference>
<feature type="domain" description="GAF" evidence="3">
    <location>
        <begin position="254"/>
        <end position="402"/>
    </location>
</feature>
<proteinExistence type="predicted"/>
<feature type="domain" description="GAF" evidence="3">
    <location>
        <begin position="589"/>
        <end position="739"/>
    </location>
</feature>
<dbReference type="InterPro" id="IPR003018">
    <property type="entry name" value="GAF"/>
</dbReference>
<evidence type="ECO:0000313" key="6">
    <source>
        <dbReference type="Proteomes" id="UP001428290"/>
    </source>
</evidence>
<dbReference type="SMART" id="SM00065">
    <property type="entry name" value="GAF"/>
    <property type="match status" value="3"/>
</dbReference>
<evidence type="ECO:0000256" key="2">
    <source>
        <dbReference type="SAM" id="Phobius"/>
    </source>
</evidence>
<keyword evidence="2" id="KW-1133">Transmembrane helix</keyword>
<dbReference type="InterPro" id="IPR036457">
    <property type="entry name" value="PPM-type-like_dom_sf"/>
</dbReference>
<dbReference type="SMART" id="SM00331">
    <property type="entry name" value="PP2C_SIG"/>
    <property type="match status" value="1"/>
</dbReference>
<evidence type="ECO:0000313" key="5">
    <source>
        <dbReference type="EMBL" id="GAA5529077.1"/>
    </source>
</evidence>
<dbReference type="Pfam" id="PF13185">
    <property type="entry name" value="GAF_2"/>
    <property type="match status" value="2"/>
</dbReference>
<evidence type="ECO:0000256" key="1">
    <source>
        <dbReference type="ARBA" id="ARBA00022801"/>
    </source>
</evidence>
<dbReference type="Gene3D" id="3.30.450.40">
    <property type="match status" value="3"/>
</dbReference>
<dbReference type="PANTHER" id="PTHR43156:SF2">
    <property type="entry name" value="STAGE II SPORULATION PROTEIN E"/>
    <property type="match status" value="1"/>
</dbReference>
<dbReference type="RefSeq" id="WP_345722694.1">
    <property type="nucleotide sequence ID" value="NZ_BAABRU010000009.1"/>
</dbReference>
<keyword evidence="6" id="KW-1185">Reference proteome</keyword>
<feature type="domain" description="PPM-type phosphatase" evidence="4">
    <location>
        <begin position="766"/>
        <end position="987"/>
    </location>
</feature>
<gene>
    <name evidence="5" type="ORF">Hgul01_02880</name>
</gene>
<keyword evidence="1" id="KW-0378">Hydrolase</keyword>
<dbReference type="InterPro" id="IPR029016">
    <property type="entry name" value="GAF-like_dom_sf"/>
</dbReference>
<dbReference type="Gene3D" id="3.60.40.10">
    <property type="entry name" value="PPM-type phosphatase domain"/>
    <property type="match status" value="1"/>
</dbReference>
<dbReference type="PANTHER" id="PTHR43156">
    <property type="entry name" value="STAGE II SPORULATION PROTEIN E-RELATED"/>
    <property type="match status" value="1"/>
</dbReference>
<organism evidence="5 6">
    <name type="scientific">Herpetosiphon gulosus</name>
    <dbReference type="NCBI Taxonomy" id="1973496"/>
    <lineage>
        <taxon>Bacteria</taxon>
        <taxon>Bacillati</taxon>
        <taxon>Chloroflexota</taxon>
        <taxon>Chloroflexia</taxon>
        <taxon>Herpetosiphonales</taxon>
        <taxon>Herpetosiphonaceae</taxon>
        <taxon>Herpetosiphon</taxon>
    </lineage>
</organism>
<evidence type="ECO:0000259" key="3">
    <source>
        <dbReference type="SMART" id="SM00065"/>
    </source>
</evidence>
<name>A0ABP9X0W2_9CHLR</name>
<dbReference type="InterPro" id="IPR001932">
    <property type="entry name" value="PPM-type_phosphatase-like_dom"/>
</dbReference>
<sequence length="995" mass="108737">MLASFDRGTRLSKHRMVALSWATMLFLLASASIIWQGLPIFNSATLPVAGALLLLLDGLAVRDRSNQPLSLSGIVLLAVALISTPSTTLVLAAASGLCIRLGRLARSRYEEWGRRALESGARTLGIAIVLPFINELGLWSKLIILIVSYIVVVQGARLIFALLWDGKQITMGTWQVSAPNIFSIEILPLPLAAIGAQMAEDFPFSLVAISAAGLVGSAWMVQRASRSLGLQRRTVAELGQINAISRAIIRAELDVDSLCQLVYGEASKVVDTSNFRLGLFEGRFFELKVRVQDGHHEPPLRVELPNDRGIVSWIRRTGRSLLVEDFATEMDRLPAQPTYQAEYPPRSGVYIPLMTGDEVLGTISIQSSEPRAFDTDDLRLLSLIADQAAVAIDKARAYSAARRRAAQLATIGEVSRQVTAILDLDRLLPSVVHRIRVSFGYSQVHLFTFDELHQQLFFRASTASDSPFWQRQGKRLPLGLGIVGHVAVTGEPMLVNDVREEPRFLPDQHGIAAELAVPMRVGQQLLGVLDVQSESYGAFDENDFFVVQTLADQIAIAIDSASVFQSQQEEAWVLNALLQSAENFAWVSEISEMLYLSVRLPALLVGCERALCLLWQRESNRWILAEGWGLTNEQRQSIGASATDEQVPWLERMRSEGESFAAELVDLEQLSSAGLVPYSSYGAVLAQPLNSRGATLGVLLLEQCGHDETWLPRQITIAAGIAGQAAAAIESALLAQIEAARQHIEQEISVAREIQMSLLPSRLPQLEGWDSGAHWNLARQVGGDFYDFWSFRSGPSAGEMGFVIADVSDKGVPAALFMALSRSLVRGAALDGSPPSQAIERANRWIMRDSQSYMFVTLFYGIINPVTGRLRYTCAGHNPPLLYRAATGQIEQLRTPGIALGVIDDAVLGEAETIIELGDVLVCYTDGVTEAVDSTMDEWGVPRLMETIHQTAHSDAATMLHTISSRLAAHTGDLPAFDDLTLVVIKRLADANQPV</sequence>
<feature type="transmembrane region" description="Helical" evidence="2">
    <location>
        <begin position="41"/>
        <end position="61"/>
    </location>
</feature>
<dbReference type="Pfam" id="PF07228">
    <property type="entry name" value="SpoIIE"/>
    <property type="match status" value="1"/>
</dbReference>
<feature type="transmembrane region" description="Helical" evidence="2">
    <location>
        <begin position="202"/>
        <end position="221"/>
    </location>
</feature>
<keyword evidence="2" id="KW-0812">Transmembrane</keyword>
<evidence type="ECO:0000259" key="4">
    <source>
        <dbReference type="SMART" id="SM00331"/>
    </source>
</evidence>
<protein>
    <submittedName>
        <fullName evidence="5">Uncharacterized protein</fullName>
    </submittedName>
</protein>
<dbReference type="InterPro" id="IPR052016">
    <property type="entry name" value="Bact_Sigma-Reg"/>
</dbReference>
<feature type="transmembrane region" description="Helical" evidence="2">
    <location>
        <begin position="142"/>
        <end position="164"/>
    </location>
</feature>
<dbReference type="SUPFAM" id="SSF55781">
    <property type="entry name" value="GAF domain-like"/>
    <property type="match status" value="3"/>
</dbReference>
<dbReference type="Proteomes" id="UP001428290">
    <property type="component" value="Unassembled WGS sequence"/>
</dbReference>